<dbReference type="GO" id="GO:0006508">
    <property type="term" value="P:proteolysis"/>
    <property type="evidence" value="ECO:0007669"/>
    <property type="project" value="UniProtKB-KW"/>
</dbReference>
<dbReference type="InterPro" id="IPR036034">
    <property type="entry name" value="PDZ_sf"/>
</dbReference>
<dbReference type="SUPFAM" id="SSF50494">
    <property type="entry name" value="Trypsin-like serine proteases"/>
    <property type="match status" value="1"/>
</dbReference>
<dbReference type="RefSeq" id="WP_107001862.1">
    <property type="nucleotide sequence ID" value="NZ_JAQEGC010000006.1"/>
</dbReference>
<dbReference type="Pfam" id="PF13365">
    <property type="entry name" value="Trypsin_2"/>
    <property type="match status" value="1"/>
</dbReference>
<evidence type="ECO:0000313" key="8">
    <source>
        <dbReference type="Proteomes" id="UP000241048"/>
    </source>
</evidence>
<evidence type="ECO:0000256" key="2">
    <source>
        <dbReference type="ARBA" id="ARBA00022670"/>
    </source>
</evidence>
<proteinExistence type="inferred from homology"/>
<dbReference type="InterPro" id="IPR043504">
    <property type="entry name" value="Peptidase_S1_PA_chymotrypsin"/>
</dbReference>
<dbReference type="Proteomes" id="UP000241048">
    <property type="component" value="Unassembled WGS sequence"/>
</dbReference>
<comment type="similarity">
    <text evidence="1">Belongs to the peptidase S1C family.</text>
</comment>
<dbReference type="SUPFAM" id="SSF50156">
    <property type="entry name" value="PDZ domain-like"/>
    <property type="match status" value="1"/>
</dbReference>
<keyword evidence="8" id="KW-1185">Reference proteome</keyword>
<dbReference type="InterPro" id="IPR001940">
    <property type="entry name" value="Peptidase_S1C"/>
</dbReference>
<dbReference type="PROSITE" id="PS50106">
    <property type="entry name" value="PDZ"/>
    <property type="match status" value="1"/>
</dbReference>
<evidence type="ECO:0000313" key="7">
    <source>
        <dbReference type="EMBL" id="PST35760.1"/>
    </source>
</evidence>
<feature type="region of interest" description="Disordered" evidence="4">
    <location>
        <begin position="70"/>
        <end position="103"/>
    </location>
</feature>
<dbReference type="PANTHER" id="PTHR22939">
    <property type="entry name" value="SERINE PROTEASE FAMILY S1C HTRA-RELATED"/>
    <property type="match status" value="1"/>
</dbReference>
<keyword evidence="3" id="KW-0378">Hydrolase</keyword>
<name>A0A2T3FKH3_9CLOT</name>
<dbReference type="PRINTS" id="PR00834">
    <property type="entry name" value="PROTEASES2C"/>
</dbReference>
<evidence type="ECO:0000256" key="3">
    <source>
        <dbReference type="ARBA" id="ARBA00022801"/>
    </source>
</evidence>
<feature type="transmembrane region" description="Helical" evidence="5">
    <location>
        <begin position="34"/>
        <end position="55"/>
    </location>
</feature>
<organism evidence="7 8">
    <name type="scientific">Clostridium fessum</name>
    <dbReference type="NCBI Taxonomy" id="2126740"/>
    <lineage>
        <taxon>Bacteria</taxon>
        <taxon>Bacillati</taxon>
        <taxon>Bacillota</taxon>
        <taxon>Clostridia</taxon>
        <taxon>Eubacteriales</taxon>
        <taxon>Clostridiaceae</taxon>
        <taxon>Clostridium</taxon>
    </lineage>
</organism>
<keyword evidence="5" id="KW-0472">Membrane</keyword>
<dbReference type="Gene3D" id="2.40.10.10">
    <property type="entry name" value="Trypsin-like serine proteases"/>
    <property type="match status" value="2"/>
</dbReference>
<dbReference type="InterPro" id="IPR009003">
    <property type="entry name" value="Peptidase_S1_PA"/>
</dbReference>
<gene>
    <name evidence="7" type="ORF">C7U56_14810</name>
</gene>
<reference evidence="7 8" key="1">
    <citation type="submission" date="2018-03" db="EMBL/GenBank/DDBJ databases">
        <title>Lachnoclostridium SNUG30386 gen.nov., sp.nov., isolated from human faeces.</title>
        <authorList>
            <person name="Seo B."/>
            <person name="Jeon K."/>
            <person name="Ko G."/>
        </authorList>
    </citation>
    <scope>NUCLEOTIDE SEQUENCE [LARGE SCALE GENOMIC DNA]</scope>
    <source>
        <strain evidence="7 8">SNUG30386</strain>
    </source>
</reference>
<evidence type="ECO:0000256" key="4">
    <source>
        <dbReference type="SAM" id="MobiDB-lite"/>
    </source>
</evidence>
<evidence type="ECO:0000256" key="1">
    <source>
        <dbReference type="ARBA" id="ARBA00010541"/>
    </source>
</evidence>
<dbReference type="GO" id="GO:0004252">
    <property type="term" value="F:serine-type endopeptidase activity"/>
    <property type="evidence" value="ECO:0007669"/>
    <property type="project" value="InterPro"/>
</dbReference>
<dbReference type="PANTHER" id="PTHR22939:SF129">
    <property type="entry name" value="SERINE PROTEASE HTRA2, MITOCHONDRIAL"/>
    <property type="match status" value="1"/>
</dbReference>
<keyword evidence="5" id="KW-0812">Transmembrane</keyword>
<dbReference type="Pfam" id="PF13180">
    <property type="entry name" value="PDZ_2"/>
    <property type="match status" value="1"/>
</dbReference>
<dbReference type="InterPro" id="IPR001478">
    <property type="entry name" value="PDZ"/>
</dbReference>
<evidence type="ECO:0000256" key="5">
    <source>
        <dbReference type="SAM" id="Phobius"/>
    </source>
</evidence>
<keyword evidence="5" id="KW-1133">Transmembrane helix</keyword>
<evidence type="ECO:0000259" key="6">
    <source>
        <dbReference type="PROSITE" id="PS50106"/>
    </source>
</evidence>
<dbReference type="AlphaFoldDB" id="A0A2T3FKH3"/>
<dbReference type="Gene3D" id="2.30.42.10">
    <property type="match status" value="1"/>
</dbReference>
<protein>
    <submittedName>
        <fullName evidence="7">Signal protein PDZ</fullName>
    </submittedName>
</protein>
<sequence>MPDSEELEKKEKREFMRETIVKPPLTRKQIAKRVALFVCASAAFGGVAAVSFAAVKPFADRCFQENGMQETSSVEFSKDDPDSVSPSDGADADMTAQPEQMEQEIDEAVSEALSSYQFSADNFNSMTSVLRGIGEQGDKSIVTVSSGKQDTDIFGNPVENTGDYAGAVIAESDGEFLIFTYADAVRAADSINVRFSDGTKIAGTVRQIDEVLGMAVVAVPSGNLPEEERKKVQVLSLANSYTVKAGDVLVGIGGPSGQVHSLSFGTVSYVARNVQITDGLTRILYADISSNSQTGTFLINTAGEMVGWTSESCRSESCTDRTAAYTISSYKPILERLTNGASAAYLGILGQDVSRAMQGSGIPAGVYVTEAVSGSPAYDAGIQPGDIIVKFGTKEIGSFKDLQAQIENSASGVSVSVNVMRKGRDGYTEIPFLVSLRAR</sequence>
<dbReference type="EMBL" id="PYLO01000007">
    <property type="protein sequence ID" value="PST35760.1"/>
    <property type="molecule type" value="Genomic_DNA"/>
</dbReference>
<accession>A0A2T3FKH3</accession>
<comment type="caution">
    <text evidence="7">The sequence shown here is derived from an EMBL/GenBank/DDBJ whole genome shotgun (WGS) entry which is preliminary data.</text>
</comment>
<feature type="domain" description="PDZ" evidence="6">
    <location>
        <begin position="331"/>
        <end position="423"/>
    </location>
</feature>
<keyword evidence="2" id="KW-0645">Protease</keyword>
<feature type="compositionally biased region" description="Low complexity" evidence="4">
    <location>
        <begin position="83"/>
        <end position="93"/>
    </location>
</feature>
<dbReference type="SMART" id="SM00228">
    <property type="entry name" value="PDZ"/>
    <property type="match status" value="1"/>
</dbReference>